<dbReference type="SUPFAM" id="SSF57196">
    <property type="entry name" value="EGF/Laminin"/>
    <property type="match status" value="2"/>
</dbReference>
<dbReference type="SUPFAM" id="SSF49854">
    <property type="entry name" value="Spermadhesin, CUB domain"/>
    <property type="match status" value="1"/>
</dbReference>
<dbReference type="InterPro" id="IPR050906">
    <property type="entry name" value="Notch_signaling"/>
</dbReference>
<dbReference type="RefSeq" id="XP_013404430.1">
    <property type="nucleotide sequence ID" value="XM_013548976.1"/>
</dbReference>
<dbReference type="Gene3D" id="2.10.25.10">
    <property type="entry name" value="Laminin"/>
    <property type="match status" value="2"/>
</dbReference>
<dbReference type="InterPro" id="IPR000152">
    <property type="entry name" value="EGF-type_Asp/Asn_hydroxyl_site"/>
</dbReference>
<feature type="signal peptide" evidence="6">
    <location>
        <begin position="1"/>
        <end position="23"/>
    </location>
</feature>
<dbReference type="PROSITE" id="PS01187">
    <property type="entry name" value="EGF_CA"/>
    <property type="match status" value="1"/>
</dbReference>
<dbReference type="InterPro" id="IPR049883">
    <property type="entry name" value="NOTCH1_EGF-like"/>
</dbReference>
<dbReference type="STRING" id="7574.A0A1S3J1X9"/>
<dbReference type="PROSITE" id="PS01180">
    <property type="entry name" value="CUB"/>
    <property type="match status" value="1"/>
</dbReference>
<dbReference type="PROSITE" id="PS01186">
    <property type="entry name" value="EGF_2"/>
    <property type="match status" value="1"/>
</dbReference>
<evidence type="ECO:0000259" key="7">
    <source>
        <dbReference type="PROSITE" id="PS01180"/>
    </source>
</evidence>
<dbReference type="GeneID" id="106169508"/>
<dbReference type="InterPro" id="IPR000859">
    <property type="entry name" value="CUB_dom"/>
</dbReference>
<dbReference type="InterPro" id="IPR035914">
    <property type="entry name" value="Sperma_CUB_dom_sf"/>
</dbReference>
<dbReference type="GO" id="GO:0005112">
    <property type="term" value="F:Notch binding"/>
    <property type="evidence" value="ECO:0007669"/>
    <property type="project" value="TreeGrafter"/>
</dbReference>
<feature type="disulfide bond" evidence="5">
    <location>
        <begin position="219"/>
        <end position="228"/>
    </location>
</feature>
<dbReference type="PANTHER" id="PTHR24044:SF420">
    <property type="entry name" value="DELTA AND NOTCH-LIKE EPIDERMAL GROWTH FACTOR-RELATED RECEPTOR ISOFORM X1"/>
    <property type="match status" value="1"/>
</dbReference>
<dbReference type="InterPro" id="IPR001881">
    <property type="entry name" value="EGF-like_Ca-bd_dom"/>
</dbReference>
<dbReference type="PROSITE" id="PS00010">
    <property type="entry name" value="ASX_HYDROXYL"/>
    <property type="match status" value="2"/>
</dbReference>
<proteinExistence type="predicted"/>
<accession>A0A1S3J1X9</accession>
<evidence type="ECO:0000256" key="3">
    <source>
        <dbReference type="ARBA" id="ARBA00022737"/>
    </source>
</evidence>
<dbReference type="PROSITE" id="PS00022">
    <property type="entry name" value="EGF_1"/>
    <property type="match status" value="1"/>
</dbReference>
<feature type="chain" id="PRO_5010200805" evidence="6">
    <location>
        <begin position="24"/>
        <end position="1472"/>
    </location>
</feature>
<keyword evidence="9" id="KW-1185">Reference proteome</keyword>
<dbReference type="OrthoDB" id="6141295at2759"/>
<feature type="domain" description="EGF-like" evidence="8">
    <location>
        <begin position="187"/>
        <end position="229"/>
    </location>
</feature>
<name>A0A1S3J1X9_LINAN</name>
<keyword evidence="4 5" id="KW-1015">Disulfide bond</keyword>
<evidence type="ECO:0000256" key="1">
    <source>
        <dbReference type="ARBA" id="ARBA00022536"/>
    </source>
</evidence>
<dbReference type="Proteomes" id="UP000085678">
    <property type="component" value="Unplaced"/>
</dbReference>
<feature type="domain" description="CUB" evidence="7">
    <location>
        <begin position="31"/>
        <end position="146"/>
    </location>
</feature>
<gene>
    <name evidence="10" type="primary">LOC106169508</name>
</gene>
<evidence type="ECO:0000256" key="4">
    <source>
        <dbReference type="ARBA" id="ARBA00023157"/>
    </source>
</evidence>
<dbReference type="InParanoid" id="A0A1S3J1X9"/>
<feature type="domain" description="EGF-like" evidence="8">
    <location>
        <begin position="147"/>
        <end position="186"/>
    </location>
</feature>
<dbReference type="PANTHER" id="PTHR24044">
    <property type="entry name" value="NOTCH LIGAND FAMILY MEMBER"/>
    <property type="match status" value="1"/>
</dbReference>
<evidence type="ECO:0000313" key="9">
    <source>
        <dbReference type="Proteomes" id="UP000085678"/>
    </source>
</evidence>
<evidence type="ECO:0000313" key="10">
    <source>
        <dbReference type="RefSeq" id="XP_013404430.1"/>
    </source>
</evidence>
<evidence type="ECO:0000256" key="2">
    <source>
        <dbReference type="ARBA" id="ARBA00022729"/>
    </source>
</evidence>
<dbReference type="SMART" id="SM00181">
    <property type="entry name" value="EGF"/>
    <property type="match status" value="4"/>
</dbReference>
<dbReference type="Gene3D" id="2.60.120.290">
    <property type="entry name" value="Spermadhesin, CUB domain"/>
    <property type="match status" value="1"/>
</dbReference>
<comment type="caution">
    <text evidence="5">Lacks conserved residue(s) required for the propagation of feature annotation.</text>
</comment>
<keyword evidence="3" id="KW-0677">Repeat</keyword>
<dbReference type="GO" id="GO:0005509">
    <property type="term" value="F:calcium ion binding"/>
    <property type="evidence" value="ECO:0007669"/>
    <property type="project" value="InterPro"/>
</dbReference>
<dbReference type="KEGG" id="lak:106169508"/>
<dbReference type="PROSITE" id="PS50026">
    <property type="entry name" value="EGF_3"/>
    <property type="match status" value="2"/>
</dbReference>
<organism evidence="9 10">
    <name type="scientific">Lingula anatina</name>
    <name type="common">Brachiopod</name>
    <name type="synonym">Lingula unguis</name>
    <dbReference type="NCBI Taxonomy" id="7574"/>
    <lineage>
        <taxon>Eukaryota</taxon>
        <taxon>Metazoa</taxon>
        <taxon>Spiralia</taxon>
        <taxon>Lophotrochozoa</taxon>
        <taxon>Brachiopoda</taxon>
        <taxon>Linguliformea</taxon>
        <taxon>Lingulata</taxon>
        <taxon>Lingulida</taxon>
        <taxon>Linguloidea</taxon>
        <taxon>Lingulidae</taxon>
        <taxon>Lingula</taxon>
    </lineage>
</organism>
<dbReference type="SMART" id="SM00042">
    <property type="entry name" value="CUB"/>
    <property type="match status" value="1"/>
</dbReference>
<dbReference type="CDD" id="cd00041">
    <property type="entry name" value="CUB"/>
    <property type="match status" value="1"/>
</dbReference>
<dbReference type="SMART" id="SM00179">
    <property type="entry name" value="EGF_CA"/>
    <property type="match status" value="2"/>
</dbReference>
<dbReference type="Pfam" id="PF12245">
    <property type="entry name" value="Big_3_2"/>
    <property type="match status" value="2"/>
</dbReference>
<dbReference type="CDD" id="cd00054">
    <property type="entry name" value="EGF_CA"/>
    <property type="match status" value="2"/>
</dbReference>
<evidence type="ECO:0000256" key="5">
    <source>
        <dbReference type="PROSITE-ProRule" id="PRU00076"/>
    </source>
</evidence>
<evidence type="ECO:0000259" key="8">
    <source>
        <dbReference type="PROSITE" id="PS50026"/>
    </source>
</evidence>
<dbReference type="InterPro" id="IPR022038">
    <property type="entry name" value="Ig-like_bact"/>
</dbReference>
<reference evidence="10" key="1">
    <citation type="submission" date="2025-08" db="UniProtKB">
        <authorList>
            <consortium name="RefSeq"/>
        </authorList>
    </citation>
    <scope>IDENTIFICATION</scope>
    <source>
        <tissue evidence="10">Gonads</tissue>
    </source>
</reference>
<evidence type="ECO:0000256" key="6">
    <source>
        <dbReference type="SAM" id="SignalP"/>
    </source>
</evidence>
<dbReference type="Pfam" id="PF00431">
    <property type="entry name" value="CUB"/>
    <property type="match status" value="1"/>
</dbReference>
<dbReference type="InterPro" id="IPR018097">
    <property type="entry name" value="EGF_Ca-bd_CS"/>
</dbReference>
<dbReference type="FunFam" id="2.10.25.10:FF:000240">
    <property type="entry name" value="Vitamin K-dependent protein S"/>
    <property type="match status" value="1"/>
</dbReference>
<sequence length="1472" mass="162419">MSQLEFTVWTFLCLSVLLHTVSTESVYYTYCNDGTYRLDSGMSGTFYAARYSNSYQNYEDCYWYITVPVGYRIKVTFTRELYIYENSDVLRIYDSSTTSNLVAVFGYSSWGQRPQPIYSSGRYMTFHFSSDSNYRHHGFEARYEAVDIDECSNNTGGCSDKCINTPGSYRCDCVRGYELSGSRTCVDVDECNATTSVNGTNNCEHGVCNNLPGSFYCTCDKGYYGPKCSKSCPPIANCQSVTCNPRDGSSSRCLSCLYDDTPAPPFENRGTACRPKCSWKNESHHCFPGVCTGASDPCICSIGFTGDHCLEITQKPAVHDAVVNLRLHSKAVTAVPSASTTTVYTNLEYLNVVQVSWNVSYDAALPPKPGYIEEFSLGLTETKANIVMSLRGGAIVVQNTTIPCKQQNVDGPSLGTLFCDKFASYMWGFVNGDVIDVTITAKNGGFMKVHDYALGLNATVTKYYKGLSIDPLKAQFVFDYVKPFHCYVVGQRNCKSTDMMKVEPQITSTGDFNISWSGWLDTNAGVDSYTVDIYVLMYSEEKKVLVRFSEEPVLSAKFDQYDNSTQFTVDNPGVYSIVMTVTDAAGNSIKTRRFVIYDSASSIDVFANSSLSVDSLNHQPRSSWISSANSLSKNGSTVTVSWKDHFVNRFYFANQFLDEIALFEDNPDPSYDQKFGLRPQQAVPNINGIVKFEVDYKVYGPGYRVDKDAPGDWKTVPGVPENVSVDIPRVEQDTVKIWVRASDLKGNHKVSSITLRVDARPPVIGQASIEAGSVAVKAHDQESGIHRVRYRITDAITGKLIEDNQVDTDNHCNAPTCVCLPAATCKAIVVTMKPDPRRMSAAQNNVSIQVIVYNKARLNATYQLFSVASNQFSKEECSTSWRIDGTHCYPGKCGLNNCTCERGFTGEYCLSIAEKPILIEGEISVVYGQNRAVIEFNDVSNTIALGFTSLKKAQGVVMNWTLTYNHSLPRPPGYIPSVDVGIVESGMLFSIVRGYYELLRGNLTCQTNPSPDKPIHHLNCYGYQHVSWTFHDSDRVQLTAYAQNGGYIDLQPPARSPSIRKYYQGQSIRKQIELRFDFMRPFHCAVSYGCKNLMLDVGGGILKTSDLKLAWSGWVDAASGIANYTYTIYRLHNGSKGLLTEDTSVHNPAFTGVVYPGDRLPVDVKLNDYGLHSVVLKVHDKAGNSILARRFVLYDDVSKHKPEIAAGARVRIIGSNGGWLNAATDVITVDFQGVFVNQFHTDNGFFGRIDGFIPAIEPGYDDREFQNNVAGAKNVDGIVQFKIAFMFFESDSAANVSSPAVWNTLPDPTTQQYNITVPKSARVTRVWVKAVDAMGSDVIDSVTVKVNSVAPTVNAQSVFNGMGRIHLTAQELESGIDRIEWKLFNLTDGALVFGRNFSVPDGTCNPLDCTCHMVKGKCTFVSLFLTPGGATLPNSGLRSEVTVTSNAGISTVSQKMVKSSDLKVASVSPVIQ</sequence>
<dbReference type="Pfam" id="PF07645">
    <property type="entry name" value="EGF_CA"/>
    <property type="match status" value="2"/>
</dbReference>
<keyword evidence="2 6" id="KW-0732">Signal</keyword>
<keyword evidence="1 5" id="KW-0245">EGF-like domain</keyword>
<protein>
    <submittedName>
        <fullName evidence="10">Uncharacterized protein LOC106169508 isoform X1</fullName>
    </submittedName>
</protein>
<dbReference type="InterPro" id="IPR000742">
    <property type="entry name" value="EGF"/>
</dbReference>